<gene>
    <name evidence="1" type="ORF">MLD38_016348</name>
</gene>
<comment type="caution">
    <text evidence="1">The sequence shown here is derived from an EMBL/GenBank/DDBJ whole genome shotgun (WGS) entry which is preliminary data.</text>
</comment>
<protein>
    <submittedName>
        <fullName evidence="1">Uncharacterized protein</fullName>
    </submittedName>
</protein>
<sequence>MESNKDEALRCVSLAQEAISSGNKDRALRFIRLAKRLNRNLDIGQLLDSCENLNSHGDYGTAGGKFDSLGETRVQDGTKVSDEGAGGSTRGYGEEHLELIGRIKRVSDYYEILGLERSCSEEEVKRSYRKLSLKVHPDKNKAPGSEEAFKKVSRAFKCLSDAELRRQYDLSGATVEDNGYGNGGQYQYGVRRTTRRRRTAQDLFDEDFDPDEIFKAFFGQEDAFRSSRVYRTRVAPPNEGSVFSGFSLLLILQLLPFLIIVLLAYLPSMEQEYSLVRNHMYHVTRTTEKHAVEFFVKTAQFDSSYPLGTVARANIEDNVIKDYKHMLRRYCHVERQRKKWSQNLPTPHCDKLQILGFT</sequence>
<evidence type="ECO:0000313" key="1">
    <source>
        <dbReference type="EMBL" id="KAI4378931.1"/>
    </source>
</evidence>
<dbReference type="Proteomes" id="UP001057402">
    <property type="component" value="Chromosome 4"/>
</dbReference>
<accession>A0ACB9RIE7</accession>
<proteinExistence type="predicted"/>
<evidence type="ECO:0000313" key="2">
    <source>
        <dbReference type="Proteomes" id="UP001057402"/>
    </source>
</evidence>
<dbReference type="EMBL" id="CM042883">
    <property type="protein sequence ID" value="KAI4378931.1"/>
    <property type="molecule type" value="Genomic_DNA"/>
</dbReference>
<keyword evidence="2" id="KW-1185">Reference proteome</keyword>
<organism evidence="1 2">
    <name type="scientific">Melastoma candidum</name>
    <dbReference type="NCBI Taxonomy" id="119954"/>
    <lineage>
        <taxon>Eukaryota</taxon>
        <taxon>Viridiplantae</taxon>
        <taxon>Streptophyta</taxon>
        <taxon>Embryophyta</taxon>
        <taxon>Tracheophyta</taxon>
        <taxon>Spermatophyta</taxon>
        <taxon>Magnoliopsida</taxon>
        <taxon>eudicotyledons</taxon>
        <taxon>Gunneridae</taxon>
        <taxon>Pentapetalae</taxon>
        <taxon>rosids</taxon>
        <taxon>malvids</taxon>
        <taxon>Myrtales</taxon>
        <taxon>Melastomataceae</taxon>
        <taxon>Melastomatoideae</taxon>
        <taxon>Melastomateae</taxon>
        <taxon>Melastoma</taxon>
    </lineage>
</organism>
<reference evidence="2" key="1">
    <citation type="journal article" date="2023" name="Front. Plant Sci.">
        <title>Chromosomal-level genome assembly of Melastoma candidum provides insights into trichome evolution.</title>
        <authorList>
            <person name="Zhong Y."/>
            <person name="Wu W."/>
            <person name="Sun C."/>
            <person name="Zou P."/>
            <person name="Liu Y."/>
            <person name="Dai S."/>
            <person name="Zhou R."/>
        </authorList>
    </citation>
    <scope>NUCLEOTIDE SEQUENCE [LARGE SCALE GENOMIC DNA]</scope>
</reference>
<name>A0ACB9RIE7_9MYRT</name>